<proteinExistence type="predicted"/>
<evidence type="ECO:0000313" key="4">
    <source>
        <dbReference type="Proteomes" id="UP000288197"/>
    </source>
</evidence>
<dbReference type="GeneID" id="63145882"/>
<dbReference type="InterPro" id="IPR025714">
    <property type="entry name" value="Methyltranfer_dom"/>
</dbReference>
<evidence type="ECO:0000313" key="3">
    <source>
        <dbReference type="EMBL" id="RSU03848.1"/>
    </source>
</evidence>
<dbReference type="GO" id="GO:0016740">
    <property type="term" value="F:transferase activity"/>
    <property type="evidence" value="ECO:0007669"/>
    <property type="project" value="UniProtKB-KW"/>
</dbReference>
<dbReference type="PANTHER" id="PTHR43861">
    <property type="entry name" value="TRANS-ACONITATE 2-METHYLTRANSFERASE-RELATED"/>
    <property type="match status" value="1"/>
</dbReference>
<organism evidence="3 4">
    <name type="scientific">Vagococcus fluvialis</name>
    <dbReference type="NCBI Taxonomy" id="2738"/>
    <lineage>
        <taxon>Bacteria</taxon>
        <taxon>Bacillati</taxon>
        <taxon>Bacillota</taxon>
        <taxon>Bacilli</taxon>
        <taxon>Lactobacillales</taxon>
        <taxon>Enterococcaceae</taxon>
        <taxon>Vagococcus</taxon>
    </lineage>
</organism>
<feature type="domain" description="Methyltransferase" evidence="2">
    <location>
        <begin position="36"/>
        <end position="156"/>
    </location>
</feature>
<accession>A0A369B244</accession>
<dbReference type="SUPFAM" id="SSF53335">
    <property type="entry name" value="S-adenosyl-L-methionine-dependent methyltransferases"/>
    <property type="match status" value="1"/>
</dbReference>
<sequence>MTENLFDNIAKKYDSEKQIHLAKKIQDKVKSKLQETSDKVLLDYGSGTGLVSLDLADSVKELYLVDASKEMTEITSQKIKQKELRNAKALEANLLTTELPFKADIILISLVLLHVPETQNFLAKLKNQLNADGKLLIVDFDLNEKITDKRVHNGFEKNYLKEVLEGIGFTDVLSETFYEGEKLFMNQDASLCLTVARN</sequence>
<dbReference type="Pfam" id="PF13847">
    <property type="entry name" value="Methyltransf_31"/>
    <property type="match status" value="1"/>
</dbReference>
<keyword evidence="4" id="KW-1185">Reference proteome</keyword>
<dbReference type="RefSeq" id="WP_114289087.1">
    <property type="nucleotide sequence ID" value="NZ_CP081461.1"/>
</dbReference>
<dbReference type="InterPro" id="IPR029063">
    <property type="entry name" value="SAM-dependent_MTases_sf"/>
</dbReference>
<dbReference type="CDD" id="cd02440">
    <property type="entry name" value="AdoMet_MTases"/>
    <property type="match status" value="1"/>
</dbReference>
<dbReference type="PANTHER" id="PTHR43861:SF3">
    <property type="entry name" value="PUTATIVE (AFU_ORTHOLOGUE AFUA_2G14390)-RELATED"/>
    <property type="match status" value="1"/>
</dbReference>
<protein>
    <recommendedName>
        <fullName evidence="2">Methyltransferase domain-containing protein</fullName>
    </recommendedName>
</protein>
<name>A0A369B244_9ENTE</name>
<dbReference type="Proteomes" id="UP000288197">
    <property type="component" value="Unassembled WGS sequence"/>
</dbReference>
<comment type="caution">
    <text evidence="3">The sequence shown here is derived from an EMBL/GenBank/DDBJ whole genome shotgun (WGS) entry which is preliminary data.</text>
</comment>
<evidence type="ECO:0000259" key="2">
    <source>
        <dbReference type="Pfam" id="PF13847"/>
    </source>
</evidence>
<dbReference type="OrthoDB" id="9791837at2"/>
<reference evidence="3 4" key="1">
    <citation type="submission" date="2017-05" db="EMBL/GenBank/DDBJ databases">
        <title>Vagococcus spp. assemblies.</title>
        <authorList>
            <person name="Gulvik C.A."/>
        </authorList>
    </citation>
    <scope>NUCLEOTIDE SEQUENCE [LARGE SCALE GENOMIC DNA]</scope>
    <source>
        <strain evidence="3 4">NCFB 2497</strain>
    </source>
</reference>
<dbReference type="AlphaFoldDB" id="A0A369B244"/>
<dbReference type="Gene3D" id="3.40.50.150">
    <property type="entry name" value="Vaccinia Virus protein VP39"/>
    <property type="match status" value="1"/>
</dbReference>
<gene>
    <name evidence="3" type="ORF">CBF32_04030</name>
</gene>
<dbReference type="EMBL" id="NGJX01000003">
    <property type="protein sequence ID" value="RSU03848.1"/>
    <property type="molecule type" value="Genomic_DNA"/>
</dbReference>
<keyword evidence="1" id="KW-0808">Transferase</keyword>
<evidence type="ECO:0000256" key="1">
    <source>
        <dbReference type="ARBA" id="ARBA00022679"/>
    </source>
</evidence>